<evidence type="ECO:0000313" key="1">
    <source>
        <dbReference type="EMBL" id="CAD9546126.1"/>
    </source>
</evidence>
<dbReference type="AlphaFoldDB" id="A0A7S2JGX6"/>
<reference evidence="1" key="1">
    <citation type="submission" date="2021-01" db="EMBL/GenBank/DDBJ databases">
        <authorList>
            <person name="Corre E."/>
            <person name="Pelletier E."/>
            <person name="Niang G."/>
            <person name="Scheremetjew M."/>
            <person name="Finn R."/>
            <person name="Kale V."/>
            <person name="Holt S."/>
            <person name="Cochrane G."/>
            <person name="Meng A."/>
            <person name="Brown T."/>
            <person name="Cohen L."/>
        </authorList>
    </citation>
    <scope>NUCLEOTIDE SEQUENCE</scope>
    <source>
        <strain evidence="1">RCC3387</strain>
    </source>
</reference>
<name>A0A7S2JGX6_9DINO</name>
<evidence type="ECO:0008006" key="2">
    <source>
        <dbReference type="Google" id="ProtNLM"/>
    </source>
</evidence>
<sequence length="729" mass="79085">MLPRKAGVGLQMAGLNKIVELQVPNSLELFRFAWRNGNCQRDIAGCILAKVGTSSDFAPGEVETFFDYFDRADKEEDTTHVADFLLAQLIELPEWRLPYLPKVIAKLALLPGVTSNAIKALLTTTTNPTEVLGALTQIFQAARLAQRTEPRVNRAAKAALLTDLKSAISLSSIRSTLASINQKTTADTADPQVLVTFLEEVLQIWEASVRANADEHKRNYGMSEETMLESALALWVKLLRPGEVRQWLRVIEDLSRRLHAMPCYLKSSVMLGKLLVSRLDTLEDAHAERDQALAVLREFFQRHVEELGAETEATLDAKTLSDAQFQKSIKVRAETQRELLGVWADLLSRGCVAAETAALFARVPCGYEMDLAKIVVDKAVAHAKTALAKKSQHEARWRSARPQVGWAHAGGVPVESLQVGAEVSGAVTNSSSEHGVFVNFGCVRDGKLSVPKADWAKYRIGDRVERMVVNKVVRGKSSGQDMIELLLVSHQPGGTGGQSDAQGPLDIALRAVQWLASPVVLRRARWATLAKLWASAVAVESSGAGFEESLGVLGDLTSKEGSVPPCDMVYLVEKLLAQSPNRDLLRAALSWLAGACPADAVRLWPALLAPSQDEPPEVRDLVKVLALCEANGFKFPTLSGAVARGLPEAALDTLAGCGLPEARLLAVQSLQEKQFNMGSPSELLKTLCSDDSSVVRVAAQLLWSALGGKDLDKTSVQEGEAEEDEESDA</sequence>
<organism evidence="1">
    <name type="scientific">Zooxanthella nutricula</name>
    <dbReference type="NCBI Taxonomy" id="1333877"/>
    <lineage>
        <taxon>Eukaryota</taxon>
        <taxon>Sar</taxon>
        <taxon>Alveolata</taxon>
        <taxon>Dinophyceae</taxon>
        <taxon>Peridiniales</taxon>
        <taxon>Peridiniales incertae sedis</taxon>
        <taxon>Zooxanthella</taxon>
    </lineage>
</organism>
<protein>
    <recommendedName>
        <fullName evidence="2">S1 motif domain-containing protein</fullName>
    </recommendedName>
</protein>
<accession>A0A7S2JGX6</accession>
<proteinExistence type="predicted"/>
<gene>
    <name evidence="1" type="ORF">BRAN1462_LOCUS17458</name>
</gene>
<dbReference type="EMBL" id="HBGW01027416">
    <property type="protein sequence ID" value="CAD9546126.1"/>
    <property type="molecule type" value="Transcribed_RNA"/>
</dbReference>